<evidence type="ECO:0000313" key="8">
    <source>
        <dbReference type="EMBL" id="TGZ84366.1"/>
    </source>
</evidence>
<dbReference type="InterPro" id="IPR005024">
    <property type="entry name" value="Snf7_fam"/>
</dbReference>
<evidence type="ECO:0000256" key="1">
    <source>
        <dbReference type="ARBA" id="ARBA00004177"/>
    </source>
</evidence>
<reference evidence="8 9" key="1">
    <citation type="submission" date="2019-04" db="EMBL/GenBank/DDBJ databases">
        <title>Comparative genomics and transcriptomics to analyze fruiting body development in filamentous ascomycetes.</title>
        <authorList>
            <consortium name="DOE Joint Genome Institute"/>
            <person name="Lutkenhaus R."/>
            <person name="Traeger S."/>
            <person name="Breuer J."/>
            <person name="Kuo A."/>
            <person name="Lipzen A."/>
            <person name="Pangilinan J."/>
            <person name="Dilworth D."/>
            <person name="Sandor L."/>
            <person name="Poggeler S."/>
            <person name="Barry K."/>
            <person name="Grigoriev I.V."/>
            <person name="Nowrousian M."/>
        </authorList>
    </citation>
    <scope>NUCLEOTIDE SEQUENCE [LARGE SCALE GENOMIC DNA]</scope>
    <source>
        <strain evidence="8 9">CBS 389.68</strain>
    </source>
</reference>
<dbReference type="GO" id="GO:0005771">
    <property type="term" value="C:multivesicular body"/>
    <property type="evidence" value="ECO:0007669"/>
    <property type="project" value="TreeGrafter"/>
</dbReference>
<dbReference type="PANTHER" id="PTHR22761:SF10">
    <property type="entry name" value="GH13992P"/>
    <property type="match status" value="1"/>
</dbReference>
<accession>A0A4S2N5F3</accession>
<comment type="subcellular location">
    <subcellularLocation>
        <location evidence="1">Endosome</location>
    </subcellularLocation>
</comment>
<dbReference type="PANTHER" id="PTHR22761">
    <property type="entry name" value="CHARGED MULTIVESICULAR BODY PROTEIN"/>
    <property type="match status" value="1"/>
</dbReference>
<comment type="similarity">
    <text evidence="2">Belongs to the SNF7 family.</text>
</comment>
<evidence type="ECO:0000313" key="9">
    <source>
        <dbReference type="Proteomes" id="UP000298138"/>
    </source>
</evidence>
<feature type="coiled-coil region" evidence="6">
    <location>
        <begin position="64"/>
        <end position="105"/>
    </location>
</feature>
<sequence length="221" mass="24342">MSGWFGSWFGGNSGAKTAAATKEAIVRLRTQIDMLHKRETHMEKQIEEQDQIARKNVTSNVKAAKAALKRKKVLEKNLESTQAHIATLEAQMNAVENANINIETVKTIQQVNVSMAAIQAQLGGANAVEKVMDKMEENTEYVNDISESIKRANLGQQIDEDDLEEELNQMAQEELDNKMLGAPAAPVTAAPGAVKPVAVPKQTVEDEEEEELRKLQAEMAM</sequence>
<evidence type="ECO:0000256" key="5">
    <source>
        <dbReference type="ARBA" id="ARBA00042586"/>
    </source>
</evidence>
<evidence type="ECO:0000256" key="6">
    <source>
        <dbReference type="SAM" id="Coils"/>
    </source>
</evidence>
<dbReference type="STRING" id="341454.A0A4S2N5F3"/>
<feature type="region of interest" description="Disordered" evidence="7">
    <location>
        <begin position="201"/>
        <end position="221"/>
    </location>
</feature>
<dbReference type="GO" id="GO:0006900">
    <property type="term" value="P:vesicle budding from membrane"/>
    <property type="evidence" value="ECO:0007669"/>
    <property type="project" value="TreeGrafter"/>
</dbReference>
<dbReference type="EMBL" id="ML220113">
    <property type="protein sequence ID" value="TGZ84366.1"/>
    <property type="molecule type" value="Genomic_DNA"/>
</dbReference>
<dbReference type="Proteomes" id="UP000298138">
    <property type="component" value="Unassembled WGS sequence"/>
</dbReference>
<keyword evidence="3" id="KW-0967">Endosome</keyword>
<dbReference type="Gene3D" id="6.10.250.1710">
    <property type="match status" value="1"/>
</dbReference>
<dbReference type="Pfam" id="PF03357">
    <property type="entry name" value="Snf7"/>
    <property type="match status" value="1"/>
</dbReference>
<keyword evidence="6" id="KW-0175">Coiled coil</keyword>
<proteinExistence type="inferred from homology"/>
<dbReference type="AlphaFoldDB" id="A0A4S2N5F3"/>
<evidence type="ECO:0000256" key="7">
    <source>
        <dbReference type="SAM" id="MobiDB-lite"/>
    </source>
</evidence>
<dbReference type="FunCoup" id="A0A4S2N5F3">
    <property type="interactions" value="637"/>
</dbReference>
<dbReference type="GO" id="GO:0000815">
    <property type="term" value="C:ESCRT III complex"/>
    <property type="evidence" value="ECO:0007669"/>
    <property type="project" value="TreeGrafter"/>
</dbReference>
<feature type="compositionally biased region" description="Basic and acidic residues" evidence="7">
    <location>
        <begin position="211"/>
        <end position="221"/>
    </location>
</feature>
<protein>
    <recommendedName>
        <fullName evidence="4">Vacuolar-sorting protein SNF7</fullName>
    </recommendedName>
    <alternativeName>
        <fullName evidence="5">Vacuolar protein-sorting-associated protein 32</fullName>
    </alternativeName>
</protein>
<evidence type="ECO:0000256" key="4">
    <source>
        <dbReference type="ARBA" id="ARBA00040017"/>
    </source>
</evidence>
<evidence type="ECO:0000256" key="2">
    <source>
        <dbReference type="ARBA" id="ARBA00006190"/>
    </source>
</evidence>
<dbReference type="Gene3D" id="1.10.287.1060">
    <property type="entry name" value="ESAT-6-like"/>
    <property type="match status" value="1"/>
</dbReference>
<organism evidence="8 9">
    <name type="scientific">Ascodesmis nigricans</name>
    <dbReference type="NCBI Taxonomy" id="341454"/>
    <lineage>
        <taxon>Eukaryota</taxon>
        <taxon>Fungi</taxon>
        <taxon>Dikarya</taxon>
        <taxon>Ascomycota</taxon>
        <taxon>Pezizomycotina</taxon>
        <taxon>Pezizomycetes</taxon>
        <taxon>Pezizales</taxon>
        <taxon>Ascodesmidaceae</taxon>
        <taxon>Ascodesmis</taxon>
    </lineage>
</organism>
<dbReference type="GO" id="GO:0032511">
    <property type="term" value="P:late endosome to vacuole transport via multivesicular body sorting pathway"/>
    <property type="evidence" value="ECO:0007669"/>
    <property type="project" value="TreeGrafter"/>
</dbReference>
<gene>
    <name evidence="8" type="ORF">EX30DRAFT_393869</name>
</gene>
<evidence type="ECO:0000256" key="3">
    <source>
        <dbReference type="ARBA" id="ARBA00022753"/>
    </source>
</evidence>
<name>A0A4S2N5F3_9PEZI</name>
<keyword evidence="9" id="KW-1185">Reference proteome</keyword>
<dbReference type="GO" id="GO:0009898">
    <property type="term" value="C:cytoplasmic side of plasma membrane"/>
    <property type="evidence" value="ECO:0007669"/>
    <property type="project" value="TreeGrafter"/>
</dbReference>
<dbReference type="OrthoDB" id="5592979at2759"/>
<dbReference type="InParanoid" id="A0A4S2N5F3"/>